<keyword evidence="1" id="KW-1185">Reference proteome</keyword>
<organism evidence="1 2">
    <name type="scientific">Romanomermis culicivorax</name>
    <name type="common">Nematode worm</name>
    <dbReference type="NCBI Taxonomy" id="13658"/>
    <lineage>
        <taxon>Eukaryota</taxon>
        <taxon>Metazoa</taxon>
        <taxon>Ecdysozoa</taxon>
        <taxon>Nematoda</taxon>
        <taxon>Enoplea</taxon>
        <taxon>Dorylaimia</taxon>
        <taxon>Mermithida</taxon>
        <taxon>Mermithoidea</taxon>
        <taxon>Mermithidae</taxon>
        <taxon>Romanomermis</taxon>
    </lineage>
</organism>
<accession>A0A915KVZ2</accession>
<protein>
    <submittedName>
        <fullName evidence="2">Uncharacterized protein</fullName>
    </submittedName>
</protein>
<dbReference type="WBParaSite" id="nRc.2.0.1.t43107-RA">
    <property type="protein sequence ID" value="nRc.2.0.1.t43107-RA"/>
    <property type="gene ID" value="nRc.2.0.1.g43107"/>
</dbReference>
<dbReference type="AlphaFoldDB" id="A0A915KVZ2"/>
<proteinExistence type="predicted"/>
<sequence>MPAYHQRNDKEYVLDHNIRDWCSMSPPSSPKTFTIPNPLPTLPSDYKIPCKRPHPSNSQMTILEPPCKKGCNILWLLHVLRNKLYKFLSWKTLLPTPKLFCRGIAPGASWTDKIGQHRSNFISTVLKKKTLQVTRLYISNISYTSKKLTDGRIVLAISNDVKMHMLAFSIKRRHGASKRFSSVKLAQ</sequence>
<evidence type="ECO:0000313" key="2">
    <source>
        <dbReference type="WBParaSite" id="nRc.2.0.1.t43107-RA"/>
    </source>
</evidence>
<name>A0A915KVZ2_ROMCU</name>
<reference evidence="2" key="1">
    <citation type="submission" date="2022-11" db="UniProtKB">
        <authorList>
            <consortium name="WormBaseParasite"/>
        </authorList>
    </citation>
    <scope>IDENTIFICATION</scope>
</reference>
<dbReference type="Proteomes" id="UP000887565">
    <property type="component" value="Unplaced"/>
</dbReference>
<evidence type="ECO:0000313" key="1">
    <source>
        <dbReference type="Proteomes" id="UP000887565"/>
    </source>
</evidence>